<reference evidence="12 13" key="1">
    <citation type="submission" date="2014-03" db="EMBL/GenBank/DDBJ databases">
        <title>Draft genome of the hookworm Oesophagostomum dentatum.</title>
        <authorList>
            <person name="Mitreva M."/>
        </authorList>
    </citation>
    <scope>NUCLEOTIDE SEQUENCE [LARGE SCALE GENOMIC DNA]</scope>
    <source>
        <strain evidence="12 13">OD-Hann</strain>
    </source>
</reference>
<keyword evidence="3 7" id="KW-0347">Helicase</keyword>
<dbReference type="GO" id="GO:0016787">
    <property type="term" value="F:hydrolase activity"/>
    <property type="evidence" value="ECO:0007669"/>
    <property type="project" value="UniProtKB-KW"/>
</dbReference>
<evidence type="ECO:0000256" key="8">
    <source>
        <dbReference type="SAM" id="MobiDB-lite"/>
    </source>
</evidence>
<feature type="compositionally biased region" description="Acidic residues" evidence="8">
    <location>
        <begin position="53"/>
        <end position="62"/>
    </location>
</feature>
<comment type="similarity">
    <text evidence="7">Belongs to the DEAD box helicase family.</text>
</comment>
<dbReference type="EC" id="3.6.4.13" evidence="7"/>
<evidence type="ECO:0000256" key="2">
    <source>
        <dbReference type="ARBA" id="ARBA00022801"/>
    </source>
</evidence>
<dbReference type="InterPro" id="IPR011545">
    <property type="entry name" value="DEAD/DEAH_box_helicase_dom"/>
</dbReference>
<feature type="short sequence motif" description="Q motif" evidence="6">
    <location>
        <begin position="68"/>
        <end position="96"/>
    </location>
</feature>
<evidence type="ECO:0000256" key="7">
    <source>
        <dbReference type="RuleBase" id="RU365068"/>
    </source>
</evidence>
<dbReference type="EMBL" id="KN562709">
    <property type="protein sequence ID" value="KHJ85755.1"/>
    <property type="molecule type" value="Genomic_DNA"/>
</dbReference>
<evidence type="ECO:0000259" key="9">
    <source>
        <dbReference type="PROSITE" id="PS51192"/>
    </source>
</evidence>
<dbReference type="GO" id="GO:0003723">
    <property type="term" value="F:RNA binding"/>
    <property type="evidence" value="ECO:0007669"/>
    <property type="project" value="UniProtKB-UniRule"/>
</dbReference>
<dbReference type="CDD" id="cd18787">
    <property type="entry name" value="SF2_C_DEAD"/>
    <property type="match status" value="1"/>
</dbReference>
<evidence type="ECO:0000256" key="4">
    <source>
        <dbReference type="ARBA" id="ARBA00022840"/>
    </source>
</evidence>
<dbReference type="Pfam" id="PF00271">
    <property type="entry name" value="Helicase_C"/>
    <property type="match status" value="1"/>
</dbReference>
<dbReference type="GO" id="GO:0003724">
    <property type="term" value="F:RNA helicase activity"/>
    <property type="evidence" value="ECO:0007669"/>
    <property type="project" value="UniProtKB-EC"/>
</dbReference>
<feature type="domain" description="DEAD-box RNA helicase Q" evidence="11">
    <location>
        <begin position="68"/>
        <end position="96"/>
    </location>
</feature>
<organism evidence="12 13">
    <name type="scientific">Oesophagostomum dentatum</name>
    <name type="common">Nodular worm</name>
    <dbReference type="NCBI Taxonomy" id="61180"/>
    <lineage>
        <taxon>Eukaryota</taxon>
        <taxon>Metazoa</taxon>
        <taxon>Ecdysozoa</taxon>
        <taxon>Nematoda</taxon>
        <taxon>Chromadorea</taxon>
        <taxon>Rhabditida</taxon>
        <taxon>Rhabditina</taxon>
        <taxon>Rhabditomorpha</taxon>
        <taxon>Strongyloidea</taxon>
        <taxon>Strongylidae</taxon>
        <taxon>Oesophagostomum</taxon>
    </lineage>
</organism>
<feature type="region of interest" description="Disordered" evidence="8">
    <location>
        <begin position="23"/>
        <end position="70"/>
    </location>
</feature>
<gene>
    <name evidence="12" type="ORF">OESDEN_14510</name>
</gene>
<evidence type="ECO:0000256" key="1">
    <source>
        <dbReference type="ARBA" id="ARBA00022741"/>
    </source>
</evidence>
<dbReference type="GO" id="GO:0005524">
    <property type="term" value="F:ATP binding"/>
    <property type="evidence" value="ECO:0007669"/>
    <property type="project" value="UniProtKB-UniRule"/>
</dbReference>
<dbReference type="PANTHER" id="PTHR24031">
    <property type="entry name" value="RNA HELICASE"/>
    <property type="match status" value="1"/>
</dbReference>
<dbReference type="CDD" id="cd17946">
    <property type="entry name" value="DEADc_DDX24"/>
    <property type="match status" value="1"/>
</dbReference>
<evidence type="ECO:0000313" key="12">
    <source>
        <dbReference type="EMBL" id="KHJ85755.1"/>
    </source>
</evidence>
<keyword evidence="2 7" id="KW-0378">Hydrolase</keyword>
<dbReference type="InterPro" id="IPR027417">
    <property type="entry name" value="P-loop_NTPase"/>
</dbReference>
<dbReference type="PROSITE" id="PS51194">
    <property type="entry name" value="HELICASE_CTER"/>
    <property type="match status" value="1"/>
</dbReference>
<comment type="domain">
    <text evidence="7">The Q motif is unique to and characteristic of the DEAD box family of RNA helicases and controls ATP binding and hydrolysis.</text>
</comment>
<dbReference type="SMART" id="SM00487">
    <property type="entry name" value="DEXDc"/>
    <property type="match status" value="1"/>
</dbReference>
<accession>A0A0B1SRD6</accession>
<evidence type="ECO:0000256" key="5">
    <source>
        <dbReference type="ARBA" id="ARBA00022884"/>
    </source>
</evidence>
<comment type="catalytic activity">
    <reaction evidence="7">
        <text>ATP + H2O = ADP + phosphate + H(+)</text>
        <dbReference type="Rhea" id="RHEA:13065"/>
        <dbReference type="ChEBI" id="CHEBI:15377"/>
        <dbReference type="ChEBI" id="CHEBI:15378"/>
        <dbReference type="ChEBI" id="CHEBI:30616"/>
        <dbReference type="ChEBI" id="CHEBI:43474"/>
        <dbReference type="ChEBI" id="CHEBI:456216"/>
        <dbReference type="EC" id="3.6.4.13"/>
    </reaction>
</comment>
<proteinExistence type="inferred from homology"/>
<dbReference type="AlphaFoldDB" id="A0A0B1SRD6"/>
<keyword evidence="5 7" id="KW-0694">RNA-binding</keyword>
<dbReference type="SMART" id="SM00490">
    <property type="entry name" value="HELICc"/>
    <property type="match status" value="1"/>
</dbReference>
<evidence type="ECO:0000256" key="3">
    <source>
        <dbReference type="ARBA" id="ARBA00022806"/>
    </source>
</evidence>
<dbReference type="PROSITE" id="PS51192">
    <property type="entry name" value="HELICASE_ATP_BIND_1"/>
    <property type="match status" value="1"/>
</dbReference>
<dbReference type="PROSITE" id="PS51195">
    <property type="entry name" value="Q_MOTIF"/>
    <property type="match status" value="1"/>
</dbReference>
<feature type="non-terminal residue" evidence="12">
    <location>
        <position position="1"/>
    </location>
</feature>
<dbReference type="Proteomes" id="UP000053660">
    <property type="component" value="Unassembled WGS sequence"/>
</dbReference>
<keyword evidence="1 7" id="KW-0547">Nucleotide-binding</keyword>
<dbReference type="Gene3D" id="3.40.50.300">
    <property type="entry name" value="P-loop containing nucleotide triphosphate hydrolases"/>
    <property type="match status" value="2"/>
</dbReference>
<keyword evidence="4 7" id="KW-0067">ATP-binding</keyword>
<dbReference type="OrthoDB" id="4310724at2759"/>
<evidence type="ECO:0000259" key="10">
    <source>
        <dbReference type="PROSITE" id="PS51194"/>
    </source>
</evidence>
<feature type="domain" description="Helicase ATP-binding" evidence="9">
    <location>
        <begin position="100"/>
        <end position="291"/>
    </location>
</feature>
<dbReference type="InterPro" id="IPR014014">
    <property type="entry name" value="RNA_helicase_DEAD_Q_motif"/>
</dbReference>
<dbReference type="SUPFAM" id="SSF52540">
    <property type="entry name" value="P-loop containing nucleoside triphosphate hydrolases"/>
    <property type="match status" value="2"/>
</dbReference>
<evidence type="ECO:0000313" key="13">
    <source>
        <dbReference type="Proteomes" id="UP000053660"/>
    </source>
</evidence>
<keyword evidence="13" id="KW-1185">Reference proteome</keyword>
<evidence type="ECO:0000259" key="11">
    <source>
        <dbReference type="PROSITE" id="PS51195"/>
    </source>
</evidence>
<name>A0A0B1SRD6_OESDE</name>
<protein>
    <recommendedName>
        <fullName evidence="7">ATP-dependent RNA helicase</fullName>
        <ecNumber evidence="7">3.6.4.13</ecNumber>
    </recommendedName>
</protein>
<dbReference type="InterPro" id="IPR001650">
    <property type="entry name" value="Helicase_C-like"/>
</dbReference>
<comment type="function">
    <text evidence="7">RNA helicase.</text>
</comment>
<evidence type="ECO:0000256" key="6">
    <source>
        <dbReference type="PROSITE-ProRule" id="PRU00552"/>
    </source>
</evidence>
<feature type="domain" description="Helicase C-terminal" evidence="10">
    <location>
        <begin position="337"/>
        <end position="475"/>
    </location>
</feature>
<feature type="compositionally biased region" description="Basic and acidic residues" evidence="8">
    <location>
        <begin position="30"/>
        <end position="52"/>
    </location>
</feature>
<dbReference type="InterPro" id="IPR014001">
    <property type="entry name" value="Helicase_ATP-bd"/>
</dbReference>
<sequence>KKNKRKQVKENGSVNAKRVKFAEEVSVAEETPHETEEVENKGDGEEIKRIVIDDEEDEETEDSNEKKSSWDELYLPEPIMNAIKDLGFRNPTEIQRQVLPLAVRDRCDVLGAAETGSGKTLAYAIPMLSRLLELPEVAQSSRSGPNALILAPTRELVVQVMKHVSALLKYTKFKAFPIVGGLAQVRQARILKGQKTEKIVATPGRLWAMMKEEEDGSRASDYLADWSGLACLVVDETDRMVEKGHFEEMQDILQFVRKSATEKLQTLVFSATLTYVHHDQARPGQANKKELTPQQKIKELIQLTGMRPQCKIVDITRAFGTAEALVETRINCSNLLEKDTAIVYLLERYKGRTLIFTNSVDASRRMYGILKLLKLQPLMIHAKMEQKVRLKNLEKFAADSRSVLLATDVAARGLDIQGIDNVIHYQVPKTAEIYIHRSGRTARASRKGLSVLIVDSKDAHLYRRLCKNLNRGGCS</sequence>
<dbReference type="Pfam" id="PF00270">
    <property type="entry name" value="DEAD"/>
    <property type="match status" value="1"/>
</dbReference>